<dbReference type="InterPro" id="IPR050624">
    <property type="entry name" value="HTH-type_Tx_Regulator"/>
</dbReference>
<dbReference type="PROSITE" id="PS01081">
    <property type="entry name" value="HTH_TETR_1"/>
    <property type="match status" value="1"/>
</dbReference>
<proteinExistence type="predicted"/>
<evidence type="ECO:0000313" key="5">
    <source>
        <dbReference type="EMBL" id="SFL80587.1"/>
    </source>
</evidence>
<keyword evidence="6" id="KW-1185">Reference proteome</keyword>
<accession>A0A1I4KQ61</accession>
<dbReference type="InterPro" id="IPR023772">
    <property type="entry name" value="DNA-bd_HTH_TetR-type_CS"/>
</dbReference>
<protein>
    <submittedName>
        <fullName evidence="5">Transcriptional regulator, TetR family</fullName>
    </submittedName>
</protein>
<dbReference type="AlphaFoldDB" id="A0A1I4KQ61"/>
<dbReference type="PRINTS" id="PR00455">
    <property type="entry name" value="HTHTETR"/>
</dbReference>
<evidence type="ECO:0000256" key="1">
    <source>
        <dbReference type="ARBA" id="ARBA00022491"/>
    </source>
</evidence>
<evidence type="ECO:0000256" key="3">
    <source>
        <dbReference type="PROSITE-ProRule" id="PRU00335"/>
    </source>
</evidence>
<dbReference type="Proteomes" id="UP000198565">
    <property type="component" value="Unassembled WGS sequence"/>
</dbReference>
<dbReference type="PROSITE" id="PS50977">
    <property type="entry name" value="HTH_TETR_2"/>
    <property type="match status" value="1"/>
</dbReference>
<dbReference type="SUPFAM" id="SSF46689">
    <property type="entry name" value="Homeodomain-like"/>
    <property type="match status" value="1"/>
</dbReference>
<keyword evidence="2 3" id="KW-0238">DNA-binding</keyword>
<dbReference type="PANTHER" id="PTHR43479">
    <property type="entry name" value="ACREF/ENVCD OPERON REPRESSOR-RELATED"/>
    <property type="match status" value="1"/>
</dbReference>
<dbReference type="STRING" id="334253.SAMN04487943_10475"/>
<evidence type="ECO:0000313" key="6">
    <source>
        <dbReference type="Proteomes" id="UP000198565"/>
    </source>
</evidence>
<dbReference type="InterPro" id="IPR009057">
    <property type="entry name" value="Homeodomain-like_sf"/>
</dbReference>
<dbReference type="Gene3D" id="1.10.357.10">
    <property type="entry name" value="Tetracycline Repressor, domain 2"/>
    <property type="match status" value="1"/>
</dbReference>
<evidence type="ECO:0000259" key="4">
    <source>
        <dbReference type="PROSITE" id="PS50977"/>
    </source>
</evidence>
<dbReference type="Pfam" id="PF00440">
    <property type="entry name" value="TetR_N"/>
    <property type="match status" value="1"/>
</dbReference>
<dbReference type="InterPro" id="IPR001647">
    <property type="entry name" value="HTH_TetR"/>
</dbReference>
<evidence type="ECO:0000256" key="2">
    <source>
        <dbReference type="ARBA" id="ARBA00023125"/>
    </source>
</evidence>
<name>A0A1I4KQ61_9BACI</name>
<sequence>MVKGFTEHEKNTIRQQLIDVGKQLFSEFGVKKTSITQLTSTVGIAQGSFYQFFDSKEVLFFDILEMEEATIKQKILNKIDNDKLTRQAFKEMLLYGMELIDQNPFIKRIFQGESMEHLVRKIPPERLHQHAEQDEWVLSPLIHKWQENNCMVNHSTSTITAALRGFYTVLLHKKEIGEEIYPDAVDLLAECLAAGLIQEASSYD</sequence>
<dbReference type="GO" id="GO:0003677">
    <property type="term" value="F:DNA binding"/>
    <property type="evidence" value="ECO:0007669"/>
    <property type="project" value="UniProtKB-UniRule"/>
</dbReference>
<dbReference type="RefSeq" id="WP_091483244.1">
    <property type="nucleotide sequence ID" value="NZ_FOTR01000004.1"/>
</dbReference>
<keyword evidence="1" id="KW-0678">Repressor</keyword>
<dbReference type="PANTHER" id="PTHR43479:SF11">
    <property type="entry name" value="ACREF_ENVCD OPERON REPRESSOR-RELATED"/>
    <property type="match status" value="1"/>
</dbReference>
<reference evidence="6" key="1">
    <citation type="submission" date="2016-10" db="EMBL/GenBank/DDBJ databases">
        <authorList>
            <person name="Varghese N."/>
            <person name="Submissions S."/>
        </authorList>
    </citation>
    <scope>NUCLEOTIDE SEQUENCE [LARGE SCALE GENOMIC DNA]</scope>
    <source>
        <strain evidence="6">CGMCC 1.4250</strain>
    </source>
</reference>
<feature type="domain" description="HTH tetR-type" evidence="4">
    <location>
        <begin position="11"/>
        <end position="71"/>
    </location>
</feature>
<dbReference type="EMBL" id="FOTR01000004">
    <property type="protein sequence ID" value="SFL80587.1"/>
    <property type="molecule type" value="Genomic_DNA"/>
</dbReference>
<feature type="DNA-binding region" description="H-T-H motif" evidence="3">
    <location>
        <begin position="34"/>
        <end position="53"/>
    </location>
</feature>
<gene>
    <name evidence="5" type="ORF">SAMN04487943_10475</name>
</gene>
<dbReference type="OrthoDB" id="9812993at2"/>
<organism evidence="5 6">
    <name type="scientific">Gracilibacillus orientalis</name>
    <dbReference type="NCBI Taxonomy" id="334253"/>
    <lineage>
        <taxon>Bacteria</taxon>
        <taxon>Bacillati</taxon>
        <taxon>Bacillota</taxon>
        <taxon>Bacilli</taxon>
        <taxon>Bacillales</taxon>
        <taxon>Bacillaceae</taxon>
        <taxon>Gracilibacillus</taxon>
    </lineage>
</organism>